<evidence type="ECO:0000313" key="1">
    <source>
        <dbReference type="EMBL" id="SIS69623.1"/>
    </source>
</evidence>
<dbReference type="STRING" id="529505.SAMN05421761_10393"/>
<protein>
    <submittedName>
        <fullName evidence="1">Uncharacterized protein</fullName>
    </submittedName>
</protein>
<reference evidence="2" key="1">
    <citation type="submission" date="2017-01" db="EMBL/GenBank/DDBJ databases">
        <authorList>
            <person name="Varghese N."/>
            <person name="Submissions S."/>
        </authorList>
    </citation>
    <scope>NUCLEOTIDE SEQUENCE [LARGE SCALE GENOMIC DNA]</scope>
    <source>
        <strain evidence="2">DSM 46698</strain>
    </source>
</reference>
<evidence type="ECO:0000313" key="2">
    <source>
        <dbReference type="Proteomes" id="UP000186026"/>
    </source>
</evidence>
<sequence length="125" mass="14979">MISDFNDPELNGKYLGTITKDFIKVSEILKEASYQVRSRKFSKYPIFPISKEEQPIGQLLLGREEKNLDWNYYITYVDEFIQRKLIAEDLLEEFEKNYKNPDEFCCLFVMDKEFTSFVYVPFPEE</sequence>
<keyword evidence="2" id="KW-1185">Reference proteome</keyword>
<dbReference type="RefSeq" id="WP_076498966.1">
    <property type="nucleotide sequence ID" value="NZ_FTOP01000003.1"/>
</dbReference>
<dbReference type="Proteomes" id="UP000186026">
    <property type="component" value="Unassembled WGS sequence"/>
</dbReference>
<dbReference type="EMBL" id="FTOP01000003">
    <property type="protein sequence ID" value="SIS69623.1"/>
    <property type="molecule type" value="Genomic_DNA"/>
</dbReference>
<proteinExistence type="predicted"/>
<accession>A0A1N7L765</accession>
<dbReference type="OrthoDB" id="880708at2"/>
<gene>
    <name evidence="1" type="ORF">SAMN05421761_10393</name>
</gene>
<dbReference type="AlphaFoldDB" id="A0A1N7L765"/>
<organism evidence="1 2">
    <name type="scientific">Belliella pelovolcani</name>
    <dbReference type="NCBI Taxonomy" id="529505"/>
    <lineage>
        <taxon>Bacteria</taxon>
        <taxon>Pseudomonadati</taxon>
        <taxon>Bacteroidota</taxon>
        <taxon>Cytophagia</taxon>
        <taxon>Cytophagales</taxon>
        <taxon>Cyclobacteriaceae</taxon>
        <taxon>Belliella</taxon>
    </lineage>
</organism>
<name>A0A1N7L765_9BACT</name>